<evidence type="ECO:0000256" key="1">
    <source>
        <dbReference type="SAM" id="MobiDB-lite"/>
    </source>
</evidence>
<dbReference type="GO" id="GO:0006338">
    <property type="term" value="P:chromatin remodeling"/>
    <property type="evidence" value="ECO:0007669"/>
    <property type="project" value="InterPro"/>
</dbReference>
<feature type="domain" description="INO80 complex subunit 3-like middle region" evidence="3">
    <location>
        <begin position="300"/>
        <end position="368"/>
    </location>
</feature>
<feature type="compositionally biased region" description="Acidic residues" evidence="1">
    <location>
        <begin position="150"/>
        <end position="169"/>
    </location>
</feature>
<evidence type="ECO:0000259" key="2">
    <source>
        <dbReference type="Pfam" id="PF14612"/>
    </source>
</evidence>
<evidence type="ECO:0000313" key="5">
    <source>
        <dbReference type="Proteomes" id="UP001412239"/>
    </source>
</evidence>
<feature type="compositionally biased region" description="Basic residues" evidence="1">
    <location>
        <begin position="441"/>
        <end position="451"/>
    </location>
</feature>
<organism evidence="4 5">
    <name type="scientific">Tuber aestivum</name>
    <name type="common">summer truffle</name>
    <dbReference type="NCBI Taxonomy" id="59557"/>
    <lineage>
        <taxon>Eukaryota</taxon>
        <taxon>Fungi</taxon>
        <taxon>Dikarya</taxon>
        <taxon>Ascomycota</taxon>
        <taxon>Pezizomycotina</taxon>
        <taxon>Pezizomycetes</taxon>
        <taxon>Pezizales</taxon>
        <taxon>Tuberaceae</taxon>
        <taxon>Tuber</taxon>
    </lineage>
</organism>
<evidence type="ECO:0008006" key="6">
    <source>
        <dbReference type="Google" id="ProtNLM"/>
    </source>
</evidence>
<feature type="compositionally biased region" description="Basic and acidic residues" evidence="1">
    <location>
        <begin position="223"/>
        <end position="239"/>
    </location>
</feature>
<gene>
    <name evidence="4" type="ORF">GSTUAT00001397001</name>
</gene>
<dbReference type="EMBL" id="LN890958">
    <property type="protein sequence ID" value="CUS14520.1"/>
    <property type="molecule type" value="Genomic_DNA"/>
</dbReference>
<sequence>MPEVIKLTTNHISPLFRVFRMRLAFFRPSLTWCIVNRKKYKKLRFKFDQVMRRSDELFKQDQIASAAIRRIQEENTRLLDLLVDLNSSSHVPKSRRFNIGSPSSATPTRFLSPTLLATMGGLDEEIAGLADDNYVEPVQLDPAPVNGNDAEAEEQDDNSTDDDDEDDETPPIHRHGAKYSDDEDEDMDDDDREAYLEEIRETNHRRGIPGTPPRYIRDKLKADAERERKEAEEQAKKAAAEVAANGVNGSAPLVLKQEPVDEMHEGVPEPAPPHTPNNRKLPVLENTYRRGATPPYLRNTSPFLMSIEEEEAFYANVDENLNGEIPALPETTHTSPIASKGEGDPRNPMSVYCWLRKYQPQVFLQEAEGERRPGRGRGGGRRRTAVDGDSGDEMPSTVKAAGGKRRRGDDGEEAPNRGGRGPRGGRGGRRKLNEGGEPPVKKQRRLVARNS</sequence>
<proteinExistence type="predicted"/>
<feature type="region of interest" description="Disordered" evidence="1">
    <location>
        <begin position="137"/>
        <end position="189"/>
    </location>
</feature>
<dbReference type="Pfam" id="PF24244">
    <property type="entry name" value="Iec3-like_M"/>
    <property type="match status" value="1"/>
</dbReference>
<evidence type="ECO:0000259" key="3">
    <source>
        <dbReference type="Pfam" id="PF24244"/>
    </source>
</evidence>
<accession>A0A292Q744</accession>
<feature type="region of interest" description="Disordered" evidence="1">
    <location>
        <begin position="324"/>
        <end position="346"/>
    </location>
</feature>
<feature type="domain" description="INO80 complex subunit 3 N-terminal" evidence="2">
    <location>
        <begin position="37"/>
        <end position="102"/>
    </location>
</feature>
<dbReference type="InterPro" id="IPR032742">
    <property type="entry name" value="Iec3_N"/>
</dbReference>
<keyword evidence="5" id="KW-1185">Reference proteome</keyword>
<feature type="region of interest" description="Disordered" evidence="1">
    <location>
        <begin position="223"/>
        <end position="244"/>
    </location>
</feature>
<protein>
    <recommendedName>
        <fullName evidence="6">IEC3 subunit of the Ino80 complex, chromatin re-modelling-domain-containing protein</fullName>
    </recommendedName>
</protein>
<feature type="compositionally biased region" description="Basic residues" evidence="1">
    <location>
        <begin position="374"/>
        <end position="383"/>
    </location>
</feature>
<feature type="region of interest" description="Disordered" evidence="1">
    <location>
        <begin position="262"/>
        <end position="283"/>
    </location>
</feature>
<dbReference type="GO" id="GO:0031011">
    <property type="term" value="C:Ino80 complex"/>
    <property type="evidence" value="ECO:0007669"/>
    <property type="project" value="InterPro"/>
</dbReference>
<name>A0A292Q744_9PEZI</name>
<dbReference type="Proteomes" id="UP001412239">
    <property type="component" value="Unassembled WGS sequence"/>
</dbReference>
<dbReference type="Pfam" id="PF14612">
    <property type="entry name" value="Ino80_Iec3"/>
    <property type="match status" value="1"/>
</dbReference>
<evidence type="ECO:0000313" key="4">
    <source>
        <dbReference type="EMBL" id="CUS14520.1"/>
    </source>
</evidence>
<dbReference type="AlphaFoldDB" id="A0A292Q744"/>
<reference evidence="4" key="1">
    <citation type="submission" date="2015-10" db="EMBL/GenBank/DDBJ databases">
        <authorList>
            <person name="Regsiter A."/>
            <person name="william w."/>
        </authorList>
    </citation>
    <scope>NUCLEOTIDE SEQUENCE</scope>
    <source>
        <strain evidence="4">Montdore</strain>
    </source>
</reference>
<feature type="region of interest" description="Disordered" evidence="1">
    <location>
        <begin position="365"/>
        <end position="451"/>
    </location>
</feature>
<dbReference type="InterPro" id="IPR055449">
    <property type="entry name" value="Iec3-like_M"/>
</dbReference>